<accession>A0A382BXA8</accession>
<organism evidence="1">
    <name type="scientific">marine metagenome</name>
    <dbReference type="NCBI Taxonomy" id="408172"/>
    <lineage>
        <taxon>unclassified sequences</taxon>
        <taxon>metagenomes</taxon>
        <taxon>ecological metagenomes</taxon>
    </lineage>
</organism>
<dbReference type="AlphaFoldDB" id="A0A382BXA8"/>
<proteinExistence type="predicted"/>
<dbReference type="EMBL" id="UINC01031736">
    <property type="protein sequence ID" value="SVB18254.1"/>
    <property type="molecule type" value="Genomic_DNA"/>
</dbReference>
<sequence length="25" mass="3163">MPQIYDQFYISYLVSFEQKLIFYLL</sequence>
<name>A0A382BXA8_9ZZZZ</name>
<gene>
    <name evidence="1" type="ORF">METZ01_LOCUS171108</name>
</gene>
<reference evidence="1" key="1">
    <citation type="submission" date="2018-05" db="EMBL/GenBank/DDBJ databases">
        <authorList>
            <person name="Lanie J.A."/>
            <person name="Ng W.-L."/>
            <person name="Kazmierczak K.M."/>
            <person name="Andrzejewski T.M."/>
            <person name="Davidsen T.M."/>
            <person name="Wayne K.J."/>
            <person name="Tettelin H."/>
            <person name="Glass J.I."/>
            <person name="Rusch D."/>
            <person name="Podicherti R."/>
            <person name="Tsui H.-C.T."/>
            <person name="Winkler M.E."/>
        </authorList>
    </citation>
    <scope>NUCLEOTIDE SEQUENCE</scope>
</reference>
<protein>
    <submittedName>
        <fullName evidence="1">Uncharacterized protein</fullName>
    </submittedName>
</protein>
<evidence type="ECO:0000313" key="1">
    <source>
        <dbReference type="EMBL" id="SVB18254.1"/>
    </source>
</evidence>
<feature type="non-terminal residue" evidence="1">
    <location>
        <position position="25"/>
    </location>
</feature>